<evidence type="ECO:0000256" key="1">
    <source>
        <dbReference type="SAM" id="MobiDB-lite"/>
    </source>
</evidence>
<dbReference type="AlphaFoldDB" id="A0A139AF40"/>
<evidence type="ECO:0000313" key="2">
    <source>
        <dbReference type="EMBL" id="KXS15299.1"/>
    </source>
</evidence>
<feature type="compositionally biased region" description="Basic residues" evidence="1">
    <location>
        <begin position="116"/>
        <end position="126"/>
    </location>
</feature>
<protein>
    <submittedName>
        <fullName evidence="2">Uncharacterized protein</fullName>
    </submittedName>
</protein>
<gene>
    <name evidence="2" type="ORF">M427DRAFT_327406</name>
</gene>
<name>A0A139AF40_GONPJ</name>
<dbReference type="EMBL" id="KQ965763">
    <property type="protein sequence ID" value="KXS15299.1"/>
    <property type="molecule type" value="Genomic_DNA"/>
</dbReference>
<evidence type="ECO:0000313" key="3">
    <source>
        <dbReference type="Proteomes" id="UP000070544"/>
    </source>
</evidence>
<organism evidence="2 3">
    <name type="scientific">Gonapodya prolifera (strain JEL478)</name>
    <name type="common">Monoblepharis prolifera</name>
    <dbReference type="NCBI Taxonomy" id="1344416"/>
    <lineage>
        <taxon>Eukaryota</taxon>
        <taxon>Fungi</taxon>
        <taxon>Fungi incertae sedis</taxon>
        <taxon>Chytridiomycota</taxon>
        <taxon>Chytridiomycota incertae sedis</taxon>
        <taxon>Monoblepharidomycetes</taxon>
        <taxon>Monoblepharidales</taxon>
        <taxon>Gonapodyaceae</taxon>
        <taxon>Gonapodya</taxon>
    </lineage>
</organism>
<sequence length="148" mass="16439">MTANDPGHINNLSETEAHQLREFWAQILSTWSDPDADLSQYAARTTTADDDGTASIASAARAQRRSPPLCPRCSAVPGAFSTGLGHSLGLAVLGPPRRRLRRRERRTWGPSSSRTRAPRISRTRRRTRSRTHRCCISCISSVGRRCRT</sequence>
<keyword evidence="3" id="KW-1185">Reference proteome</keyword>
<accession>A0A139AF40</accession>
<dbReference type="Proteomes" id="UP000070544">
    <property type="component" value="Unassembled WGS sequence"/>
</dbReference>
<proteinExistence type="predicted"/>
<reference evidence="2 3" key="1">
    <citation type="journal article" date="2015" name="Genome Biol. Evol.">
        <title>Phylogenomic analyses indicate that early fungi evolved digesting cell walls of algal ancestors of land plants.</title>
        <authorList>
            <person name="Chang Y."/>
            <person name="Wang S."/>
            <person name="Sekimoto S."/>
            <person name="Aerts A.L."/>
            <person name="Choi C."/>
            <person name="Clum A."/>
            <person name="LaButti K.M."/>
            <person name="Lindquist E.A."/>
            <person name="Yee Ngan C."/>
            <person name="Ohm R.A."/>
            <person name="Salamov A.A."/>
            <person name="Grigoriev I.V."/>
            <person name="Spatafora J.W."/>
            <person name="Berbee M.L."/>
        </authorList>
    </citation>
    <scope>NUCLEOTIDE SEQUENCE [LARGE SCALE GENOMIC DNA]</scope>
    <source>
        <strain evidence="2 3">JEL478</strain>
    </source>
</reference>
<feature type="region of interest" description="Disordered" evidence="1">
    <location>
        <begin position="101"/>
        <end position="126"/>
    </location>
</feature>